<organism evidence="3 4">
    <name type="scientific">Ditylenchus destructor</name>
    <dbReference type="NCBI Taxonomy" id="166010"/>
    <lineage>
        <taxon>Eukaryota</taxon>
        <taxon>Metazoa</taxon>
        <taxon>Ecdysozoa</taxon>
        <taxon>Nematoda</taxon>
        <taxon>Chromadorea</taxon>
        <taxon>Rhabditida</taxon>
        <taxon>Tylenchina</taxon>
        <taxon>Tylenchomorpha</taxon>
        <taxon>Sphaerularioidea</taxon>
        <taxon>Anguinidae</taxon>
        <taxon>Anguininae</taxon>
        <taxon>Ditylenchus</taxon>
    </lineage>
</organism>
<name>A0AAD4NHX3_9BILA</name>
<evidence type="ECO:0000256" key="1">
    <source>
        <dbReference type="ARBA" id="ARBA00006538"/>
    </source>
</evidence>
<protein>
    <submittedName>
        <fullName evidence="3">Thioesterase-like superfamily domain-containing protein</fullName>
    </submittedName>
</protein>
<dbReference type="SUPFAM" id="SSF54637">
    <property type="entry name" value="Thioesterase/thiol ester dehydrase-isomerase"/>
    <property type="match status" value="2"/>
</dbReference>
<dbReference type="EMBL" id="JAKKPZ010000002">
    <property type="protein sequence ID" value="KAI1726040.1"/>
    <property type="molecule type" value="Genomic_DNA"/>
</dbReference>
<feature type="domain" description="Acyl-CoA thioesterase 2 C-terminal" evidence="2">
    <location>
        <begin position="308"/>
        <end position="410"/>
    </location>
</feature>
<dbReference type="InterPro" id="IPR042171">
    <property type="entry name" value="Acyl-CoA_hotdog"/>
</dbReference>
<dbReference type="PANTHER" id="PTHR11066">
    <property type="entry name" value="ACYL-COA THIOESTERASE"/>
    <property type="match status" value="1"/>
</dbReference>
<dbReference type="InterPro" id="IPR003703">
    <property type="entry name" value="Acyl_CoA_thio"/>
</dbReference>
<proteinExistence type="inferred from homology"/>
<reference evidence="3" key="1">
    <citation type="submission" date="2022-01" db="EMBL/GenBank/DDBJ databases">
        <title>Genome Sequence Resource for Two Populations of Ditylenchus destructor, the Migratory Endoparasitic Phytonematode.</title>
        <authorList>
            <person name="Zhang H."/>
            <person name="Lin R."/>
            <person name="Xie B."/>
        </authorList>
    </citation>
    <scope>NUCLEOTIDE SEQUENCE</scope>
    <source>
        <strain evidence="3">BazhouSP</strain>
    </source>
</reference>
<evidence type="ECO:0000313" key="4">
    <source>
        <dbReference type="Proteomes" id="UP001201812"/>
    </source>
</evidence>
<dbReference type="CDD" id="cd03445">
    <property type="entry name" value="Thioesterase_II_repeat2"/>
    <property type="match status" value="1"/>
</dbReference>
<comment type="caution">
    <text evidence="3">The sequence shown here is derived from an EMBL/GenBank/DDBJ whole genome shotgun (WGS) entry which is preliminary data.</text>
</comment>
<dbReference type="CDD" id="cd03444">
    <property type="entry name" value="Thioesterase_II_repeat1"/>
    <property type="match status" value="1"/>
</dbReference>
<dbReference type="GO" id="GO:0009062">
    <property type="term" value="P:fatty acid catabolic process"/>
    <property type="evidence" value="ECO:0007669"/>
    <property type="project" value="TreeGrafter"/>
</dbReference>
<dbReference type="InterPro" id="IPR029069">
    <property type="entry name" value="HotDog_dom_sf"/>
</dbReference>
<evidence type="ECO:0000313" key="3">
    <source>
        <dbReference type="EMBL" id="KAI1726040.1"/>
    </source>
</evidence>
<gene>
    <name evidence="3" type="ORF">DdX_02733</name>
</gene>
<dbReference type="Proteomes" id="UP001201812">
    <property type="component" value="Unassembled WGS sequence"/>
</dbReference>
<dbReference type="PANTHER" id="PTHR11066:SF37">
    <property type="entry name" value="ACYL-COA THIOESTERASE II"/>
    <property type="match status" value="1"/>
</dbReference>
<dbReference type="Gene3D" id="2.40.160.210">
    <property type="entry name" value="Acyl-CoA thioesterase, double hotdog domain"/>
    <property type="match status" value="1"/>
</dbReference>
<dbReference type="GO" id="GO:0006637">
    <property type="term" value="P:acyl-CoA metabolic process"/>
    <property type="evidence" value="ECO:0007669"/>
    <property type="project" value="InterPro"/>
</dbReference>
<evidence type="ECO:0000259" key="2">
    <source>
        <dbReference type="Pfam" id="PF02551"/>
    </source>
</evidence>
<dbReference type="GO" id="GO:0047617">
    <property type="term" value="F:fatty acyl-CoA hydrolase activity"/>
    <property type="evidence" value="ECO:0007669"/>
    <property type="project" value="InterPro"/>
</dbReference>
<dbReference type="AlphaFoldDB" id="A0AAD4NHX3"/>
<dbReference type="InterPro" id="IPR025652">
    <property type="entry name" value="TesB_C"/>
</dbReference>
<dbReference type="GO" id="GO:0005782">
    <property type="term" value="C:peroxisomal matrix"/>
    <property type="evidence" value="ECO:0007669"/>
    <property type="project" value="TreeGrafter"/>
</dbReference>
<comment type="similarity">
    <text evidence="1">Belongs to the C/M/P thioester hydrolase family.</text>
</comment>
<sequence>MDIYFTAIIPTVIFVLGLFIANNNAVPKNGRTECIGQTLDKNEGTACQECRILVYTVSVLLESVASVTMDAVIGLLQHVCSVNVLSCNFCQNIQSSKYTMEQMAGIFLEYGGNPNQQIREDIFKAEHEPMKQCCMSGGVILVYALAATYKTVPSQFLLNSWHAYFVSEVKLFANIYQNIAEIFAGDDKSSIIYEVKRLRNGRNFVIRSVEAIQHGQIIYTFEFLFQNEPNASKFKVTPIFPNVAAPETLQSIPEFEHFRNGFIMQELRNVNPNEVVLGIDIRLCEHDVYCKETGVPKFEENMEILKNKKYFWVKYCDHVEVGDFKSAHSVLTYVSNLIATRTVQIPFYSMQPLKNVTFLDQSMWVHEFRFDVNEWLLFEQEYSVYSHTSSIVSSRVWTRSGRLLASTKQEAQFINCAQLDTDSNSAPKSKL</sequence>
<accession>A0AAD4NHX3</accession>
<dbReference type="Pfam" id="PF02551">
    <property type="entry name" value="Acyl_CoA_thio"/>
    <property type="match status" value="1"/>
</dbReference>
<keyword evidence="4" id="KW-1185">Reference proteome</keyword>